<evidence type="ECO:0000256" key="3">
    <source>
        <dbReference type="ARBA" id="ARBA00022989"/>
    </source>
</evidence>
<keyword evidence="2 5" id="KW-0812">Transmembrane</keyword>
<sequence>MLWSILALTAALFFAVAGVLYRKAVAGTSLHPLIASGLRSGPAFLVMLLAFLIMGGSLKKPPEFYIVALASSFFAFFAGDSFFIKGLSSAPVGLVYPVAYTFPLFVAVFNFLFTGRKPSIIVLAAAVLMALGIKLAYSMNNGFSFSGLFSGLMASLSWGLGISLASIALRYATPIELNLIRTGILLSTTSPLVMRNLDGIRRINVKWLLLGGTLGIGFGPLALFSAIKLSDPVGPSVISSSAPVLAVLLAAPILGERIEKSTLLGATLVAIATAIASVWG</sequence>
<dbReference type="InterPro" id="IPR050638">
    <property type="entry name" value="AA-Vitamin_Transporters"/>
</dbReference>
<dbReference type="GO" id="GO:0016020">
    <property type="term" value="C:membrane"/>
    <property type="evidence" value="ECO:0007669"/>
    <property type="project" value="UniProtKB-SubCell"/>
</dbReference>
<name>A0A0F7FHX7_9CREN</name>
<evidence type="ECO:0000256" key="4">
    <source>
        <dbReference type="ARBA" id="ARBA00023136"/>
    </source>
</evidence>
<dbReference type="KEGG" id="thf:MA03_03310"/>
<dbReference type="OrthoDB" id="383620at2157"/>
<feature type="transmembrane region" description="Helical" evidence="5">
    <location>
        <begin position="33"/>
        <end position="52"/>
    </location>
</feature>
<dbReference type="GeneID" id="25401227"/>
<dbReference type="STRING" id="1550241.MA03_03310"/>
<reference evidence="7 8" key="1">
    <citation type="journal article" date="2015" name="Stand. Genomic Sci.">
        <title>Complete genome sequence of and proposal of Thermofilum uzonense sp. nov. a novel hyperthermophilic crenarchaeon and emended description of the genus Thermofilum.</title>
        <authorList>
            <person name="Toshchakov S.V."/>
            <person name="Korzhenkov A.A."/>
            <person name="Samarov N.I."/>
            <person name="Mazunin I.O."/>
            <person name="Mozhey O.I."/>
            <person name="Shmyr I.S."/>
            <person name="Derbikova K.S."/>
            <person name="Taranov E.A."/>
            <person name="Dominova I.N."/>
            <person name="Bonch-Osmolovskaya E.A."/>
            <person name="Patrushev M.V."/>
            <person name="Podosokorskaya O.A."/>
            <person name="Kublanov I.V."/>
        </authorList>
    </citation>
    <scope>NUCLEOTIDE SEQUENCE [LARGE SCALE GENOMIC DNA]</scope>
    <source>
        <strain evidence="7 8">1807-2</strain>
    </source>
</reference>
<feature type="transmembrane region" description="Helical" evidence="5">
    <location>
        <begin position="64"/>
        <end position="84"/>
    </location>
</feature>
<evidence type="ECO:0000256" key="1">
    <source>
        <dbReference type="ARBA" id="ARBA00004141"/>
    </source>
</evidence>
<feature type="transmembrane region" description="Helical" evidence="5">
    <location>
        <begin position="261"/>
        <end position="279"/>
    </location>
</feature>
<dbReference type="Proteomes" id="UP000067434">
    <property type="component" value="Chromosome"/>
</dbReference>
<dbReference type="HOGENOM" id="CLU_992557_0_0_2"/>
<dbReference type="AlphaFoldDB" id="A0A0F7FHX7"/>
<organism evidence="7 8">
    <name type="scientific">Infirmifilum uzonense</name>
    <dbReference type="NCBI Taxonomy" id="1550241"/>
    <lineage>
        <taxon>Archaea</taxon>
        <taxon>Thermoproteota</taxon>
        <taxon>Thermoprotei</taxon>
        <taxon>Thermofilales</taxon>
        <taxon>Thermofilaceae</taxon>
        <taxon>Infirmifilum</taxon>
    </lineage>
</organism>
<keyword evidence="4 5" id="KW-0472">Membrane</keyword>
<keyword evidence="8" id="KW-1185">Reference proteome</keyword>
<feature type="transmembrane region" description="Helical" evidence="5">
    <location>
        <begin position="233"/>
        <end position="254"/>
    </location>
</feature>
<dbReference type="Pfam" id="PF00892">
    <property type="entry name" value="EamA"/>
    <property type="match status" value="2"/>
</dbReference>
<dbReference type="InterPro" id="IPR037185">
    <property type="entry name" value="EmrE-like"/>
</dbReference>
<feature type="transmembrane region" description="Helical" evidence="5">
    <location>
        <begin position="90"/>
        <end position="113"/>
    </location>
</feature>
<feature type="transmembrane region" description="Helical" evidence="5">
    <location>
        <begin position="207"/>
        <end position="227"/>
    </location>
</feature>
<proteinExistence type="predicted"/>
<protein>
    <recommendedName>
        <fullName evidence="6">EamA domain-containing protein</fullName>
    </recommendedName>
</protein>
<evidence type="ECO:0000256" key="2">
    <source>
        <dbReference type="ARBA" id="ARBA00022692"/>
    </source>
</evidence>
<gene>
    <name evidence="7" type="ORF">MA03_03310</name>
</gene>
<evidence type="ECO:0000313" key="7">
    <source>
        <dbReference type="EMBL" id="AKG38503.1"/>
    </source>
</evidence>
<dbReference type="InterPro" id="IPR000620">
    <property type="entry name" value="EamA_dom"/>
</dbReference>
<dbReference type="RefSeq" id="WP_052883914.1">
    <property type="nucleotide sequence ID" value="NZ_CP009961.1"/>
</dbReference>
<evidence type="ECO:0000259" key="6">
    <source>
        <dbReference type="Pfam" id="PF00892"/>
    </source>
</evidence>
<accession>A0A0F7FHX7</accession>
<dbReference type="EMBL" id="CP009961">
    <property type="protein sequence ID" value="AKG38503.1"/>
    <property type="molecule type" value="Genomic_DNA"/>
</dbReference>
<feature type="domain" description="EamA" evidence="6">
    <location>
        <begin position="2"/>
        <end position="135"/>
    </location>
</feature>
<evidence type="ECO:0000313" key="8">
    <source>
        <dbReference type="Proteomes" id="UP000067434"/>
    </source>
</evidence>
<dbReference type="PANTHER" id="PTHR32322">
    <property type="entry name" value="INNER MEMBRANE TRANSPORTER"/>
    <property type="match status" value="1"/>
</dbReference>
<dbReference type="PATRIC" id="fig|1550241.5.peg.701"/>
<dbReference type="SUPFAM" id="SSF103481">
    <property type="entry name" value="Multidrug resistance efflux transporter EmrE"/>
    <property type="match status" value="2"/>
</dbReference>
<keyword evidence="3 5" id="KW-1133">Transmembrane helix</keyword>
<comment type="subcellular location">
    <subcellularLocation>
        <location evidence="1">Membrane</location>
        <topology evidence="1">Multi-pass membrane protein</topology>
    </subcellularLocation>
</comment>
<feature type="transmembrane region" description="Helical" evidence="5">
    <location>
        <begin position="149"/>
        <end position="172"/>
    </location>
</feature>
<dbReference type="PANTHER" id="PTHR32322:SF2">
    <property type="entry name" value="EAMA DOMAIN-CONTAINING PROTEIN"/>
    <property type="match status" value="1"/>
</dbReference>
<feature type="domain" description="EamA" evidence="6">
    <location>
        <begin position="146"/>
        <end position="277"/>
    </location>
</feature>
<feature type="transmembrane region" description="Helical" evidence="5">
    <location>
        <begin position="120"/>
        <end position="137"/>
    </location>
</feature>
<evidence type="ECO:0000256" key="5">
    <source>
        <dbReference type="SAM" id="Phobius"/>
    </source>
</evidence>